<proteinExistence type="predicted"/>
<feature type="compositionally biased region" description="Low complexity" evidence="1">
    <location>
        <begin position="43"/>
        <end position="58"/>
    </location>
</feature>
<gene>
    <name evidence="3" type="ORF">EFL26_03520</name>
</gene>
<dbReference type="PROSITE" id="PS51257">
    <property type="entry name" value="PROKAR_LIPOPROTEIN"/>
    <property type="match status" value="1"/>
</dbReference>
<dbReference type="Proteomes" id="UP000279994">
    <property type="component" value="Unassembled WGS sequence"/>
</dbReference>
<protein>
    <submittedName>
        <fullName evidence="3">Lytic transglycosylase domain-containing protein</fullName>
    </submittedName>
</protein>
<dbReference type="InterPro" id="IPR008258">
    <property type="entry name" value="Transglycosylase_SLT_dom_1"/>
</dbReference>
<reference evidence="3 4" key="1">
    <citation type="submission" date="2018-11" db="EMBL/GenBank/DDBJ databases">
        <authorList>
            <person name="Li F."/>
        </authorList>
    </citation>
    <scope>NUCLEOTIDE SEQUENCE [LARGE SCALE GENOMIC DNA]</scope>
    <source>
        <strain evidence="3 4">Gsoil 818</strain>
    </source>
</reference>
<dbReference type="RefSeq" id="WP_123221508.1">
    <property type="nucleotide sequence ID" value="NZ_RJSF01000007.1"/>
</dbReference>
<dbReference type="Gene3D" id="1.10.530.10">
    <property type="match status" value="1"/>
</dbReference>
<dbReference type="SUPFAM" id="SSF53955">
    <property type="entry name" value="Lysozyme-like"/>
    <property type="match status" value="1"/>
</dbReference>
<evidence type="ECO:0000259" key="2">
    <source>
        <dbReference type="Pfam" id="PF01464"/>
    </source>
</evidence>
<sequence length="323" mass="34537">MADDSRGRVSAALLLARGAVAVAITAALLASCSSGEQARRDPSASASPSAAPRESSGRTPPPSAAPSGRPGDAQAPSVGDADTLAGQLDRAVTTLRKRDATVDEVRKAGEFQQLAVRALARASHPFRRQVLASLRPATARETRAQLTAADLLTALTEPRVKFPPWRILEPPQPEVLLAYYREAERLTGVPWTYLAAIHLVETRMGRIRGPSTAGALGPMQFMPATWARYGAGGDINDPRDAVLAAARLLKDHGAPGDMAGALWHYNPSSRYVGAVTAYARTMQESASAYRGYWHWQVFCQLRRGAYLLPVGYPDVRPVPLPGG</sequence>
<feature type="domain" description="Transglycosylase SLT" evidence="2">
    <location>
        <begin position="180"/>
        <end position="267"/>
    </location>
</feature>
<organism evidence="3 4">
    <name type="scientific">Nocardioides pocheonensis</name>
    <dbReference type="NCBI Taxonomy" id="661485"/>
    <lineage>
        <taxon>Bacteria</taxon>
        <taxon>Bacillati</taxon>
        <taxon>Actinomycetota</taxon>
        <taxon>Actinomycetes</taxon>
        <taxon>Propionibacteriales</taxon>
        <taxon>Nocardioidaceae</taxon>
        <taxon>Nocardioides</taxon>
    </lineage>
</organism>
<name>A0A3N0GVY2_9ACTN</name>
<comment type="caution">
    <text evidence="3">The sequence shown here is derived from an EMBL/GenBank/DDBJ whole genome shotgun (WGS) entry which is preliminary data.</text>
</comment>
<keyword evidence="4" id="KW-1185">Reference proteome</keyword>
<accession>A0A3N0GVY2</accession>
<evidence type="ECO:0000256" key="1">
    <source>
        <dbReference type="SAM" id="MobiDB-lite"/>
    </source>
</evidence>
<dbReference type="Pfam" id="PF01464">
    <property type="entry name" value="SLT"/>
    <property type="match status" value="1"/>
</dbReference>
<dbReference type="CDD" id="cd13399">
    <property type="entry name" value="Slt35-like"/>
    <property type="match status" value="1"/>
</dbReference>
<dbReference type="AlphaFoldDB" id="A0A3N0GVY2"/>
<evidence type="ECO:0000313" key="3">
    <source>
        <dbReference type="EMBL" id="RNM16615.1"/>
    </source>
</evidence>
<dbReference type="EMBL" id="RJSF01000007">
    <property type="protein sequence ID" value="RNM16615.1"/>
    <property type="molecule type" value="Genomic_DNA"/>
</dbReference>
<feature type="region of interest" description="Disordered" evidence="1">
    <location>
        <begin position="33"/>
        <end position="80"/>
    </location>
</feature>
<dbReference type="OrthoDB" id="9796191at2"/>
<dbReference type="InterPro" id="IPR023346">
    <property type="entry name" value="Lysozyme-like_dom_sf"/>
</dbReference>
<evidence type="ECO:0000313" key="4">
    <source>
        <dbReference type="Proteomes" id="UP000279994"/>
    </source>
</evidence>